<dbReference type="Proteomes" id="UP000224829">
    <property type="component" value="Segment"/>
</dbReference>
<evidence type="ECO:0000313" key="2">
    <source>
        <dbReference type="EMBL" id="ARV77311.1"/>
    </source>
</evidence>
<accession>A0A1Y0SUX8</accession>
<keyword evidence="1" id="KW-0812">Transmembrane</keyword>
<proteinExistence type="predicted"/>
<keyword evidence="3" id="KW-1185">Reference proteome</keyword>
<protein>
    <recommendedName>
        <fullName evidence="4">Virion structural protein</fullName>
    </recommendedName>
</protein>
<gene>
    <name evidence="2" type="ORF">NOXIFER_142</name>
</gene>
<keyword evidence="1" id="KW-0472">Membrane</keyword>
<organism evidence="2 3">
    <name type="scientific">Pseudomonas phage Noxifer</name>
    <dbReference type="NCBI Taxonomy" id="2006684"/>
    <lineage>
        <taxon>Viruses</taxon>
        <taxon>Duplodnaviria</taxon>
        <taxon>Heunggongvirae</taxon>
        <taxon>Uroviricota</taxon>
        <taxon>Caudoviricetes</taxon>
        <taxon>Chimalliviridae</taxon>
        <taxon>Noxifervirus</taxon>
        <taxon>Noxifervirus noxifer</taxon>
    </lineage>
</organism>
<evidence type="ECO:0000256" key="1">
    <source>
        <dbReference type="SAM" id="Phobius"/>
    </source>
</evidence>
<dbReference type="EMBL" id="MF063068">
    <property type="protein sequence ID" value="ARV77311.1"/>
    <property type="molecule type" value="Genomic_DNA"/>
</dbReference>
<evidence type="ECO:0008006" key="4">
    <source>
        <dbReference type="Google" id="ProtNLM"/>
    </source>
</evidence>
<feature type="transmembrane region" description="Helical" evidence="1">
    <location>
        <begin position="81"/>
        <end position="102"/>
    </location>
</feature>
<keyword evidence="1" id="KW-1133">Transmembrane helix</keyword>
<reference evidence="2 3" key="1">
    <citation type="submission" date="2017-05" db="EMBL/GenBank/DDBJ databases">
        <authorList>
            <person name="Song R."/>
            <person name="Chenine A.L."/>
            <person name="Ruprecht R.M."/>
        </authorList>
    </citation>
    <scope>NUCLEOTIDE SEQUENCE [LARGE SCALE GENOMIC DNA]</scope>
</reference>
<evidence type="ECO:0000313" key="3">
    <source>
        <dbReference type="Proteomes" id="UP000224829"/>
    </source>
</evidence>
<name>A0A1Y0SUX8_9CAUD</name>
<sequence length="143" mass="15611">MTLQEALISLGDKPLSASPYSSAIRALVLAQLGKKGSTITKDTPGYIVLSQVYKIANEAKRNTVLEHQLGVVRGTDMYKQFVLYSAGALAAVAIIVAMAVVFSDATVKVELIDVLKMTIQEFFSFLKFIFEKWFESTNTTPAA</sequence>